<keyword evidence="4" id="KW-1133">Transmembrane helix</keyword>
<dbReference type="InterPro" id="IPR036388">
    <property type="entry name" value="WH-like_DNA-bd_sf"/>
</dbReference>
<evidence type="ECO:0000259" key="5">
    <source>
        <dbReference type="PROSITE" id="PS51755"/>
    </source>
</evidence>
<evidence type="ECO:0000313" key="6">
    <source>
        <dbReference type="EMBL" id="MBB6145112.1"/>
    </source>
</evidence>
<evidence type="ECO:0000313" key="7">
    <source>
        <dbReference type="Proteomes" id="UP000538666"/>
    </source>
</evidence>
<dbReference type="OrthoDB" id="100405at2"/>
<keyword evidence="4" id="KW-0472">Membrane</keyword>
<comment type="caution">
    <text evidence="6">The sequence shown here is derived from an EMBL/GenBank/DDBJ whole genome shotgun (WGS) entry which is preliminary data.</text>
</comment>
<evidence type="ECO:0000256" key="1">
    <source>
        <dbReference type="ARBA" id="ARBA00009820"/>
    </source>
</evidence>
<dbReference type="GO" id="GO:0000160">
    <property type="term" value="P:phosphorelay signal transduction system"/>
    <property type="evidence" value="ECO:0007669"/>
    <property type="project" value="InterPro"/>
</dbReference>
<name>A0A841JUQ1_9BACT</name>
<organism evidence="6 7">
    <name type="scientific">Silvibacterium bohemicum</name>
    <dbReference type="NCBI Taxonomy" id="1577686"/>
    <lineage>
        <taxon>Bacteria</taxon>
        <taxon>Pseudomonadati</taxon>
        <taxon>Acidobacteriota</taxon>
        <taxon>Terriglobia</taxon>
        <taxon>Terriglobales</taxon>
        <taxon>Acidobacteriaceae</taxon>
        <taxon>Silvibacterium</taxon>
    </lineage>
</organism>
<dbReference type="EMBL" id="JACHEK010000006">
    <property type="protein sequence ID" value="MBB6145112.1"/>
    <property type="molecule type" value="Genomic_DNA"/>
</dbReference>
<keyword evidence="2 3" id="KW-0238">DNA-binding</keyword>
<evidence type="ECO:0000256" key="4">
    <source>
        <dbReference type="SAM" id="Phobius"/>
    </source>
</evidence>
<dbReference type="PANTHER" id="PTHR36842:SF1">
    <property type="entry name" value="PROTEIN TOLB"/>
    <property type="match status" value="1"/>
</dbReference>
<keyword evidence="7" id="KW-1185">Reference proteome</keyword>
<dbReference type="RefSeq" id="WP_082125876.1">
    <property type="nucleotide sequence ID" value="NZ_JACHEK010000006.1"/>
</dbReference>
<dbReference type="GO" id="GO:0006355">
    <property type="term" value="P:regulation of DNA-templated transcription"/>
    <property type="evidence" value="ECO:0007669"/>
    <property type="project" value="InterPro"/>
</dbReference>
<accession>A0A841JUQ1</accession>
<dbReference type="InterPro" id="IPR001867">
    <property type="entry name" value="OmpR/PhoB-type_DNA-bd"/>
</dbReference>
<gene>
    <name evidence="6" type="ORF">HNQ77_003070</name>
</gene>
<dbReference type="SUPFAM" id="SSF46894">
    <property type="entry name" value="C-terminal effector domain of the bipartite response regulators"/>
    <property type="match status" value="1"/>
</dbReference>
<dbReference type="Gene3D" id="1.10.10.10">
    <property type="entry name" value="Winged helix-like DNA-binding domain superfamily/Winged helix DNA-binding domain"/>
    <property type="match status" value="1"/>
</dbReference>
<dbReference type="InterPro" id="IPR016032">
    <property type="entry name" value="Sig_transdc_resp-reg_C-effctor"/>
</dbReference>
<dbReference type="CDD" id="cd00383">
    <property type="entry name" value="trans_reg_C"/>
    <property type="match status" value="1"/>
</dbReference>
<dbReference type="Proteomes" id="UP000538666">
    <property type="component" value="Unassembled WGS sequence"/>
</dbReference>
<reference evidence="6 7" key="1">
    <citation type="submission" date="2020-08" db="EMBL/GenBank/DDBJ databases">
        <title>Genomic Encyclopedia of Type Strains, Phase IV (KMG-IV): sequencing the most valuable type-strain genomes for metagenomic binning, comparative biology and taxonomic classification.</title>
        <authorList>
            <person name="Goeker M."/>
        </authorList>
    </citation>
    <scope>NUCLEOTIDE SEQUENCE [LARGE SCALE GENOMIC DNA]</scope>
    <source>
        <strain evidence="6 7">DSM 103733</strain>
    </source>
</reference>
<dbReference type="PANTHER" id="PTHR36842">
    <property type="entry name" value="PROTEIN TOLB HOMOLOG"/>
    <property type="match status" value="1"/>
</dbReference>
<keyword evidence="4" id="KW-0812">Transmembrane</keyword>
<dbReference type="Gene3D" id="2.120.10.30">
    <property type="entry name" value="TolB, C-terminal domain"/>
    <property type="match status" value="3"/>
</dbReference>
<dbReference type="InterPro" id="IPR011042">
    <property type="entry name" value="6-blade_b-propeller_TolB-like"/>
</dbReference>
<dbReference type="SUPFAM" id="SSF63829">
    <property type="entry name" value="Calcium-dependent phosphotriesterase"/>
    <property type="match status" value="1"/>
</dbReference>
<dbReference type="SUPFAM" id="SSF82171">
    <property type="entry name" value="DPP6 N-terminal domain-like"/>
    <property type="match status" value="1"/>
</dbReference>
<dbReference type="PROSITE" id="PS51755">
    <property type="entry name" value="OMPR_PHOB"/>
    <property type="match status" value="1"/>
</dbReference>
<protein>
    <submittedName>
        <fullName evidence="6">Tol biopolymer transport system component/DNA-binding winged helix-turn-helix (WHTH) protein</fullName>
    </submittedName>
</protein>
<dbReference type="SMART" id="SM00862">
    <property type="entry name" value="Trans_reg_C"/>
    <property type="match status" value="1"/>
</dbReference>
<dbReference type="Pfam" id="PF07676">
    <property type="entry name" value="PD40"/>
    <property type="match status" value="3"/>
</dbReference>
<dbReference type="AlphaFoldDB" id="A0A841JUQ1"/>
<evidence type="ECO:0000256" key="2">
    <source>
        <dbReference type="ARBA" id="ARBA00023125"/>
    </source>
</evidence>
<dbReference type="GO" id="GO:0003677">
    <property type="term" value="F:DNA binding"/>
    <property type="evidence" value="ECO:0007669"/>
    <property type="project" value="UniProtKB-UniRule"/>
</dbReference>
<proteinExistence type="inferred from homology"/>
<comment type="similarity">
    <text evidence="1">Belongs to the TolB family.</text>
</comment>
<feature type="DNA-binding region" description="OmpR/PhoB-type" evidence="3">
    <location>
        <begin position="12"/>
        <end position="112"/>
    </location>
</feature>
<dbReference type="InterPro" id="IPR011659">
    <property type="entry name" value="WD40"/>
</dbReference>
<sequence>MSSPVADQSRSHSRIRFGLFEADLASGELRKSGIRIRIQAQPFRVLSFLLESPGEVVTREEIQQRLWGNGTIVDFDHSLGSAINKIREALGDSADNPRFIETLARRGYRFIAPVFIAPARLEDVSASAGSGLEIAAPAVVPTPRTAIAIATRPLFRWKWTVLAALALLLLVSLSFFLGVHIASGPVAPPQITQITFSGRVSPGDALFESLPSTSTDGSRIYFSQIEQGRAVLAETLIADGETSTLGIPAEIAAPALGDISPDGSKLLLRNHLSTSPEQALWIASTIGDTARQISGIQAHDAAWMPDGQTILYAVGNDLYISKEDGAEKRKFATLPGRAFWLRWAPDGKLLRFTLLDGQTHTTSLWQIDARGRNAHPLLHNWSDPSAECCGSWTPDGKYFVFQSTRNGESNLWQIDEHPGFLDRHDPVQITNGPLSYQGPITSRNDHRIFFIGLNTRSELLGYDARKSTFLPYAGNLSNAQRVEFSRDGRWVAWIKQDDGSLWRSRVDGSERVQLIARPMQVFMMHWSPDDRKIVLMGREPGKAWKIYSMDAEGGQLKPVLAENRNQADPDWSPDGANIVFGRLPELMAEESGHKTISILQLATGKVENVPNSDGLFSPRWSPDGRYIAALTLDQAKLMLFDTQTQTWHLLAQQNIADPVWSRDGKFIFFHDFVQDGQPIYRQPVAGGPAQKIAGFSDLRSADAVDYRFAGLGPGDMPLVNARLSTANLYSAEIRKH</sequence>
<evidence type="ECO:0000256" key="3">
    <source>
        <dbReference type="PROSITE-ProRule" id="PRU01091"/>
    </source>
</evidence>
<feature type="transmembrane region" description="Helical" evidence="4">
    <location>
        <begin position="159"/>
        <end position="182"/>
    </location>
</feature>
<dbReference type="Pfam" id="PF00486">
    <property type="entry name" value="Trans_reg_C"/>
    <property type="match status" value="1"/>
</dbReference>
<feature type="domain" description="OmpR/PhoB-type" evidence="5">
    <location>
        <begin position="12"/>
        <end position="112"/>
    </location>
</feature>